<evidence type="ECO:0000313" key="2">
    <source>
        <dbReference type="EMBL" id="JAP94059.1"/>
    </source>
</evidence>
<dbReference type="CDD" id="cd07709">
    <property type="entry name" value="flavodiiron_proteins_MBL-fold"/>
    <property type="match status" value="1"/>
</dbReference>
<dbReference type="InterPro" id="IPR016440">
    <property type="entry name" value="Rubredoxin-O_OxRdtase"/>
</dbReference>
<dbReference type="InterPro" id="IPR008254">
    <property type="entry name" value="Flavodoxin/NO_synth"/>
</dbReference>
<protein>
    <submittedName>
        <fullName evidence="2">A-type flavoprotein</fullName>
    </submittedName>
</protein>
<dbReference type="InterPro" id="IPR029039">
    <property type="entry name" value="Flavoprotein-like_sf"/>
</dbReference>
<dbReference type="InterPro" id="IPR045761">
    <property type="entry name" value="ODP_dom"/>
</dbReference>
<sequence>DDIFWIGAIDWSLRHFHGYITDDGSTYNAYLLMDEHPTVIDTVKVAFREEMYERICKVIDPLKVEYIVMNHAECDHSGSLQYISEKLPNAMIITNAICANHLQILYPDIPKSKYKTPTSLSTGKFNLKFFPVPLLHWPDSMFTFCPEKELLFSNDGFGQHYSSSERFFDQCANKGQVIKLMKEYTANILGHCQKPLQNALKSVQNLSIKTILTGHGVSWRGEDVSIPLKFHAQFAKDEHLQDKITIVFYSFNGETKRISSHLATKCKKKIAFVDLSTTNLTKCVLEAFESKYLAFGTPVVRWQMCPQVEAAMQYMRGLNILKGRKIVLFSQYCWVDKAVDEMQKIAVEGGGEIIGKYTCKLRSNLDEFDEAMAAIL</sequence>
<gene>
    <name evidence="2" type="ORF">TPC1_13423</name>
</gene>
<feature type="non-terminal residue" evidence="2">
    <location>
        <position position="1"/>
    </location>
</feature>
<dbReference type="InterPro" id="IPR036866">
    <property type="entry name" value="RibonucZ/Hydroxyglut_hydro"/>
</dbReference>
<dbReference type="GO" id="GO:0010181">
    <property type="term" value="F:FMN binding"/>
    <property type="evidence" value="ECO:0007669"/>
    <property type="project" value="InterPro"/>
</dbReference>
<dbReference type="GO" id="GO:0016491">
    <property type="term" value="F:oxidoreductase activity"/>
    <property type="evidence" value="ECO:0007669"/>
    <property type="project" value="InterPro"/>
</dbReference>
<dbReference type="PANTHER" id="PTHR43717:SF1">
    <property type="entry name" value="ANAEROBIC NITRIC OXIDE REDUCTASE FLAVORUBREDOXIN"/>
    <property type="match status" value="1"/>
</dbReference>
<reference evidence="2" key="1">
    <citation type="submission" date="2015-07" db="EMBL/GenBank/DDBJ databases">
        <title>Adaptation to a free-living lifestyle via gene acquisitions in the diplomonad Trepomonas sp. PC1.</title>
        <authorList>
            <person name="Xu F."/>
            <person name="Jerlstrom-Hultqvist J."/>
            <person name="Kolisko M."/>
            <person name="Simpson A.G.B."/>
            <person name="Roger A.J."/>
            <person name="Svard S.G."/>
            <person name="Andersson J.O."/>
        </authorList>
    </citation>
    <scope>NUCLEOTIDE SEQUENCE</scope>
    <source>
        <strain evidence="2">PC1</strain>
    </source>
</reference>
<dbReference type="SUPFAM" id="SSF56281">
    <property type="entry name" value="Metallo-hydrolase/oxidoreductase"/>
    <property type="match status" value="1"/>
</dbReference>
<dbReference type="Pfam" id="PF19583">
    <property type="entry name" value="ODP"/>
    <property type="match status" value="1"/>
</dbReference>
<dbReference type="PIRSF" id="PIRSF005243">
    <property type="entry name" value="ROO"/>
    <property type="match status" value="1"/>
</dbReference>
<dbReference type="PROSITE" id="PS50902">
    <property type="entry name" value="FLAVODOXIN_LIKE"/>
    <property type="match status" value="1"/>
</dbReference>
<evidence type="ECO:0000259" key="1">
    <source>
        <dbReference type="PROSITE" id="PS50902"/>
    </source>
</evidence>
<dbReference type="EMBL" id="GDID01002547">
    <property type="protein sequence ID" value="JAP94059.1"/>
    <property type="molecule type" value="Transcribed_RNA"/>
</dbReference>
<dbReference type="GO" id="GO:0046872">
    <property type="term" value="F:metal ion binding"/>
    <property type="evidence" value="ECO:0007669"/>
    <property type="project" value="InterPro"/>
</dbReference>
<organism evidence="2">
    <name type="scientific">Trepomonas sp. PC1</name>
    <dbReference type="NCBI Taxonomy" id="1076344"/>
    <lineage>
        <taxon>Eukaryota</taxon>
        <taxon>Metamonada</taxon>
        <taxon>Diplomonadida</taxon>
        <taxon>Hexamitidae</taxon>
        <taxon>Hexamitinae</taxon>
        <taxon>Trepomonas</taxon>
    </lineage>
</organism>
<dbReference type="AlphaFoldDB" id="A0A146KFJ5"/>
<accession>A0A146KFJ5</accession>
<dbReference type="PANTHER" id="PTHR43717">
    <property type="entry name" value="ANAEROBIC NITRIC OXIDE REDUCTASE FLAVORUBREDOXIN"/>
    <property type="match status" value="1"/>
</dbReference>
<dbReference type="SUPFAM" id="SSF52218">
    <property type="entry name" value="Flavoproteins"/>
    <property type="match status" value="1"/>
</dbReference>
<dbReference type="SMART" id="SM00849">
    <property type="entry name" value="Lactamase_B"/>
    <property type="match status" value="1"/>
</dbReference>
<dbReference type="Gene3D" id="3.60.15.10">
    <property type="entry name" value="Ribonuclease Z/Hydroxyacylglutathione hydrolase-like"/>
    <property type="match status" value="1"/>
</dbReference>
<proteinExistence type="predicted"/>
<name>A0A146KFJ5_9EUKA</name>
<dbReference type="InterPro" id="IPR001279">
    <property type="entry name" value="Metallo-B-lactamas"/>
</dbReference>
<dbReference type="Gene3D" id="3.40.50.360">
    <property type="match status" value="1"/>
</dbReference>
<dbReference type="GO" id="GO:0009055">
    <property type="term" value="F:electron transfer activity"/>
    <property type="evidence" value="ECO:0007669"/>
    <property type="project" value="InterPro"/>
</dbReference>
<feature type="domain" description="Flavodoxin-like" evidence="1">
    <location>
        <begin position="244"/>
        <end position="376"/>
    </location>
</feature>